<accession>A0A845M870</accession>
<name>A0A845M870_9RHOB</name>
<comment type="caution">
    <text evidence="1">The sequence shown here is derived from an EMBL/GenBank/DDBJ whole genome shotgun (WGS) entry which is preliminary data.</text>
</comment>
<dbReference type="RefSeq" id="WP_161352171.1">
    <property type="nucleotide sequence ID" value="NZ_WTUX01000017.1"/>
</dbReference>
<dbReference type="AlphaFoldDB" id="A0A845M870"/>
<proteinExistence type="predicted"/>
<dbReference type="NCBIfam" id="TIGR02215">
    <property type="entry name" value="phage_chp_gp8"/>
    <property type="match status" value="1"/>
</dbReference>
<dbReference type="EMBL" id="WTUX01000017">
    <property type="protein sequence ID" value="MZR14047.1"/>
    <property type="molecule type" value="Genomic_DNA"/>
</dbReference>
<dbReference type="CDD" id="cd08054">
    <property type="entry name" value="gp6"/>
    <property type="match status" value="1"/>
</dbReference>
<sequence>MMLVEQTTIASGVLPVQAFKDHLRLGTGFADDDVQDGVLEAHLRAAIAAIEARTSKAILARGFQWSVGAWRDLSAQVLPIAPVSAVTSLTIVDRLGVTEAIDPARYTLIPDTHRPRIVSTGFCLPQIPVNGRAEMVFEAGFASGWEDVPPDLAHAVFLLAAQYYEARAMPGSSKLPDSVAALTETYRDLRLFGGGRA</sequence>
<reference evidence="1 2" key="1">
    <citation type="submission" date="2019-12" db="EMBL/GenBank/DDBJ databases">
        <title>Maritimibacter sp. nov. sp. isolated from sea sand.</title>
        <authorList>
            <person name="Kim J."/>
            <person name="Jeong S.E."/>
            <person name="Jung H.S."/>
            <person name="Jeon C.O."/>
        </authorList>
    </citation>
    <scope>NUCLEOTIDE SEQUENCE [LARGE SCALE GENOMIC DNA]</scope>
    <source>
        <strain evidence="1 2">DP07</strain>
    </source>
</reference>
<evidence type="ECO:0008006" key="3">
    <source>
        <dbReference type="Google" id="ProtNLM"/>
    </source>
</evidence>
<keyword evidence="2" id="KW-1185">Reference proteome</keyword>
<evidence type="ECO:0000313" key="1">
    <source>
        <dbReference type="EMBL" id="MZR14047.1"/>
    </source>
</evidence>
<gene>
    <name evidence="1" type="ORF">GQE99_13575</name>
</gene>
<dbReference type="Proteomes" id="UP000467322">
    <property type="component" value="Unassembled WGS sequence"/>
</dbReference>
<evidence type="ECO:0000313" key="2">
    <source>
        <dbReference type="Proteomes" id="UP000467322"/>
    </source>
</evidence>
<organism evidence="1 2">
    <name type="scientific">Maritimibacter harenae</name>
    <dbReference type="NCBI Taxonomy" id="2606218"/>
    <lineage>
        <taxon>Bacteria</taxon>
        <taxon>Pseudomonadati</taxon>
        <taxon>Pseudomonadota</taxon>
        <taxon>Alphaproteobacteria</taxon>
        <taxon>Rhodobacterales</taxon>
        <taxon>Roseobacteraceae</taxon>
        <taxon>Maritimibacter</taxon>
    </lineage>
</organism>
<dbReference type="InterPro" id="IPR011738">
    <property type="entry name" value="Phage_CHP"/>
</dbReference>
<protein>
    <recommendedName>
        <fullName evidence="3">Phage gp6-like head-tail connector protein</fullName>
    </recommendedName>
</protein>
<dbReference type="Gene3D" id="1.10.3230.30">
    <property type="entry name" value="Phage gp6-like head-tail connector protein"/>
    <property type="match status" value="1"/>
</dbReference>